<evidence type="ECO:0000313" key="4">
    <source>
        <dbReference type="Proteomes" id="UP000001784"/>
    </source>
</evidence>
<dbReference type="PANTHER" id="PTHR42954:SF2">
    <property type="entry name" value="FE(2+) TRANSPORT PROTEIN A"/>
    <property type="match status" value="1"/>
</dbReference>
<accession>A0LL69</accession>
<organism evidence="3 4">
    <name type="scientific">Syntrophobacter fumaroxidans (strain DSM 10017 / MPOB)</name>
    <dbReference type="NCBI Taxonomy" id="335543"/>
    <lineage>
        <taxon>Bacteria</taxon>
        <taxon>Pseudomonadati</taxon>
        <taxon>Thermodesulfobacteriota</taxon>
        <taxon>Syntrophobacteria</taxon>
        <taxon>Syntrophobacterales</taxon>
        <taxon>Syntrophobacteraceae</taxon>
        <taxon>Syntrophobacter</taxon>
    </lineage>
</organism>
<dbReference type="AlphaFoldDB" id="A0LL69"/>
<feature type="domain" description="Ferrous iron transporter FeoA-like" evidence="2">
    <location>
        <begin position="4"/>
        <end position="76"/>
    </location>
</feature>
<dbReference type="InterPro" id="IPR007167">
    <property type="entry name" value="Fe-transptr_FeoA-like"/>
</dbReference>
<keyword evidence="4" id="KW-1185">Reference proteome</keyword>
<dbReference type="GO" id="GO:0046914">
    <property type="term" value="F:transition metal ion binding"/>
    <property type="evidence" value="ECO:0007669"/>
    <property type="project" value="InterPro"/>
</dbReference>
<proteinExistence type="predicted"/>
<dbReference type="Gene3D" id="2.30.30.90">
    <property type="match status" value="1"/>
</dbReference>
<sequence>MTLVPLRKMSAGQKGIIAKVKASGELGRRIRDMGLVPGTTFQVQGRAPLKDPVAIRIRNFTLSLRNSEADYIEVEVEEPA</sequence>
<dbReference type="STRING" id="335543.Sfum_2492"/>
<dbReference type="Proteomes" id="UP000001784">
    <property type="component" value="Chromosome"/>
</dbReference>
<dbReference type="Pfam" id="PF04023">
    <property type="entry name" value="FeoA"/>
    <property type="match status" value="1"/>
</dbReference>
<reference evidence="3 4" key="1">
    <citation type="submission" date="2006-10" db="EMBL/GenBank/DDBJ databases">
        <title>Complete sequence of Syntrophobacter fumaroxidans MPOB.</title>
        <authorList>
            <consortium name="US DOE Joint Genome Institute"/>
            <person name="Copeland A."/>
            <person name="Lucas S."/>
            <person name="Lapidus A."/>
            <person name="Barry K."/>
            <person name="Detter J.C."/>
            <person name="Glavina del Rio T."/>
            <person name="Hammon N."/>
            <person name="Israni S."/>
            <person name="Pitluck S."/>
            <person name="Goltsman E.G."/>
            <person name="Martinez M."/>
            <person name="Schmutz J."/>
            <person name="Larimer F."/>
            <person name="Land M."/>
            <person name="Hauser L."/>
            <person name="Kyrpides N."/>
            <person name="Kim E."/>
            <person name="Boone D.R."/>
            <person name="Brockman F."/>
            <person name="Culley D."/>
            <person name="Ferry J."/>
            <person name="Gunsalus R."/>
            <person name="McInerney M.J."/>
            <person name="Morrison M."/>
            <person name="Plugge C."/>
            <person name="Rohlin L."/>
            <person name="Scholten J."/>
            <person name="Sieber J."/>
            <person name="Stams A.J.M."/>
            <person name="Worm P."/>
            <person name="Henstra A.M."/>
            <person name="Richardson P."/>
        </authorList>
    </citation>
    <scope>NUCLEOTIDE SEQUENCE [LARGE SCALE GENOMIC DNA]</scope>
    <source>
        <strain evidence="4">DSM 10017 / MPOB</strain>
    </source>
</reference>
<keyword evidence="1" id="KW-0408">Iron</keyword>
<dbReference type="eggNOG" id="COG1918">
    <property type="taxonomic scope" value="Bacteria"/>
</dbReference>
<gene>
    <name evidence="3" type="ordered locus">Sfum_2492</name>
</gene>
<dbReference type="OrthoDB" id="9811076at2"/>
<dbReference type="PANTHER" id="PTHR42954">
    <property type="entry name" value="FE(2+) TRANSPORT PROTEIN A"/>
    <property type="match status" value="1"/>
</dbReference>
<dbReference type="InterPro" id="IPR038157">
    <property type="entry name" value="FeoA_core_dom"/>
</dbReference>
<dbReference type="HOGENOM" id="CLU_150646_12_4_7"/>
<protein>
    <submittedName>
        <fullName evidence="3">FeoA family protein</fullName>
    </submittedName>
</protein>
<dbReference type="FunCoup" id="A0LL69">
    <property type="interactions" value="19"/>
</dbReference>
<evidence type="ECO:0000313" key="3">
    <source>
        <dbReference type="EMBL" id="ABK18171.1"/>
    </source>
</evidence>
<dbReference type="InParanoid" id="A0LL69"/>
<dbReference type="InterPro" id="IPR052713">
    <property type="entry name" value="FeoA"/>
</dbReference>
<dbReference type="InterPro" id="IPR008988">
    <property type="entry name" value="Transcriptional_repressor_C"/>
</dbReference>
<name>A0LL69_SYNFM</name>
<dbReference type="RefSeq" id="WP_011699339.1">
    <property type="nucleotide sequence ID" value="NC_008554.1"/>
</dbReference>
<dbReference type="SMART" id="SM00899">
    <property type="entry name" value="FeoA"/>
    <property type="match status" value="1"/>
</dbReference>
<evidence type="ECO:0000256" key="1">
    <source>
        <dbReference type="ARBA" id="ARBA00023004"/>
    </source>
</evidence>
<dbReference type="EMBL" id="CP000478">
    <property type="protein sequence ID" value="ABK18171.1"/>
    <property type="molecule type" value="Genomic_DNA"/>
</dbReference>
<dbReference type="KEGG" id="sfu:Sfum_2492"/>
<evidence type="ECO:0000259" key="2">
    <source>
        <dbReference type="SMART" id="SM00899"/>
    </source>
</evidence>
<dbReference type="SUPFAM" id="SSF50037">
    <property type="entry name" value="C-terminal domain of transcriptional repressors"/>
    <property type="match status" value="1"/>
</dbReference>